<evidence type="ECO:0000313" key="7">
    <source>
        <dbReference type="Proteomes" id="UP000217763"/>
    </source>
</evidence>
<dbReference type="RefSeq" id="WP_096779332.1">
    <property type="nucleotide sequence ID" value="NZ_CP012621.1"/>
</dbReference>
<name>A0A291HQ91_9GAMM</name>
<dbReference type="Gene3D" id="3.40.190.10">
    <property type="entry name" value="Periplasmic binding protein-like II"/>
    <property type="match status" value="2"/>
</dbReference>
<proteinExistence type="inferred from homology"/>
<accession>A0A291HQ91</accession>
<organism evidence="6 7">
    <name type="scientific">Zobellella denitrificans</name>
    <dbReference type="NCBI Taxonomy" id="347534"/>
    <lineage>
        <taxon>Bacteria</taxon>
        <taxon>Pseudomonadati</taxon>
        <taxon>Pseudomonadota</taxon>
        <taxon>Gammaproteobacteria</taxon>
        <taxon>Aeromonadales</taxon>
        <taxon>Aeromonadaceae</taxon>
        <taxon>Zobellella</taxon>
    </lineage>
</organism>
<evidence type="ECO:0000256" key="4">
    <source>
        <dbReference type="SAM" id="SignalP"/>
    </source>
</evidence>
<feature type="chain" id="PRO_5012764676" description="Solute-binding protein family 3/N-terminal domain-containing protein" evidence="4">
    <location>
        <begin position="28"/>
        <end position="268"/>
    </location>
</feature>
<gene>
    <name evidence="6" type="ORF">AN401_10530</name>
</gene>
<reference evidence="7" key="1">
    <citation type="submission" date="2015-09" db="EMBL/GenBank/DDBJ databases">
        <authorList>
            <person name="Shao Z."/>
            <person name="Wang L."/>
        </authorList>
    </citation>
    <scope>NUCLEOTIDE SEQUENCE [LARGE SCALE GENOMIC DNA]</scope>
    <source>
        <strain evidence="7">F13-1</strain>
    </source>
</reference>
<dbReference type="SMART" id="SM00062">
    <property type="entry name" value="PBPb"/>
    <property type="match status" value="1"/>
</dbReference>
<dbReference type="Pfam" id="PF00497">
    <property type="entry name" value="SBP_bac_3"/>
    <property type="match status" value="1"/>
</dbReference>
<feature type="signal peptide" evidence="4">
    <location>
        <begin position="1"/>
        <end position="27"/>
    </location>
</feature>
<keyword evidence="3" id="KW-0175">Coiled coil</keyword>
<dbReference type="EMBL" id="CP012621">
    <property type="protein sequence ID" value="ATG74241.1"/>
    <property type="molecule type" value="Genomic_DNA"/>
</dbReference>
<feature type="domain" description="Solute-binding protein family 3/N-terminal" evidence="5">
    <location>
        <begin position="32"/>
        <end position="266"/>
    </location>
</feature>
<dbReference type="AlphaFoldDB" id="A0A291HQ91"/>
<evidence type="ECO:0000259" key="5">
    <source>
        <dbReference type="SMART" id="SM00062"/>
    </source>
</evidence>
<dbReference type="SUPFAM" id="SSF53850">
    <property type="entry name" value="Periplasmic binding protein-like II"/>
    <property type="match status" value="1"/>
</dbReference>
<feature type="coiled-coil region" evidence="3">
    <location>
        <begin position="238"/>
        <end position="265"/>
    </location>
</feature>
<dbReference type="PANTHER" id="PTHR35936:SF6">
    <property type="entry name" value="AMINO ACID ABC TRANSPORTER SUBSTRATE-BINDING PAAT FAMILY PROTEIN"/>
    <property type="match status" value="1"/>
</dbReference>
<dbReference type="KEGG" id="zdf:AN401_10530"/>
<dbReference type="Proteomes" id="UP000217763">
    <property type="component" value="Chromosome"/>
</dbReference>
<keyword evidence="2 4" id="KW-0732">Signal</keyword>
<evidence type="ECO:0000256" key="2">
    <source>
        <dbReference type="ARBA" id="ARBA00022729"/>
    </source>
</evidence>
<evidence type="ECO:0000256" key="3">
    <source>
        <dbReference type="SAM" id="Coils"/>
    </source>
</evidence>
<comment type="similarity">
    <text evidence="1">Belongs to the bacterial solute-binding protein 3 family.</text>
</comment>
<evidence type="ECO:0000256" key="1">
    <source>
        <dbReference type="ARBA" id="ARBA00010333"/>
    </source>
</evidence>
<protein>
    <recommendedName>
        <fullName evidence="5">Solute-binding protein family 3/N-terminal domain-containing protein</fullName>
    </recommendedName>
</protein>
<dbReference type="PANTHER" id="PTHR35936">
    <property type="entry name" value="MEMBRANE-BOUND LYTIC MUREIN TRANSGLYCOSYLASE F"/>
    <property type="match status" value="1"/>
</dbReference>
<dbReference type="InterPro" id="IPR001638">
    <property type="entry name" value="Solute-binding_3/MltF_N"/>
</dbReference>
<keyword evidence="7" id="KW-1185">Reference proteome</keyword>
<evidence type="ECO:0000313" key="6">
    <source>
        <dbReference type="EMBL" id="ATG74241.1"/>
    </source>
</evidence>
<sequence length="268" mass="29501">MSRKKRVIGTLIAGLMLAAGLASPLHAQECRRLSASGNAEYPPYLWRDSAQPGRLTGAIGYLLEDLAELAGVEISLIDSGPWGRTQEEVAAGRVDMIAGAFLTQARSEWMDYLHPALAHTRTAIWTRKDSGFEFSQWHDLIPQAGVTVIYNSFGQEFDLFAREHLNIEQVGSLEQGMMMVSQGRADYLIYEDLPGKAYAEMLGIDNLSPLPRGVTHQPLYLTFSKASACNSEALKARLSAAIEQLAQAGKMAQHLERAAAEWQRQSAH</sequence>